<reference evidence="2" key="1">
    <citation type="submission" date="2019-04" db="EMBL/GenBank/DDBJ databases">
        <title>Sequencing of skin fungus with MAO and IRED activity.</title>
        <authorList>
            <person name="Marsaioli A.J."/>
            <person name="Bonatto J.M.C."/>
            <person name="Reis Junior O."/>
        </authorList>
    </citation>
    <scope>NUCLEOTIDE SEQUENCE</scope>
    <source>
        <strain evidence="2">30M1</strain>
    </source>
</reference>
<evidence type="ECO:0000259" key="1">
    <source>
        <dbReference type="Pfam" id="PF09994"/>
    </source>
</evidence>
<dbReference type="Pfam" id="PF09994">
    <property type="entry name" value="T6SS_Tle1-like_cat"/>
    <property type="match status" value="1"/>
</dbReference>
<protein>
    <recommendedName>
        <fullName evidence="1">T6SS Phospholipase effector Tle1-like catalytic domain-containing protein</fullName>
    </recommendedName>
</protein>
<sequence length="517" mass="58760">MGPGNPAQRTSKTAPKTDQTRNWHQLVYYDGGIGTGNLNDLDKNRQGATGAGLEENVIEAYNFVVLNYQPGDEILCFGFSRGAYTARAVAGLIADVGVLKPLEMQFFYDVYRRYREFGLSVEAKRGKSFRDSGAWAALKEQGVFIDGVEPPEASRSIKVVGVWDTVGSLGLPDIFGHDNGDWRKQYEFHNVKLSKHVDHAYHALALDEKRRAFRPTLWYIDPKYNTNSELKQVWFPGVHINCGGGNNDAFPNLDTDMENISIATFTWMLQCIAPHVDLDQKGFNDYLKQYSTWLDNLRYRCTIIHPDILSKVINKIEDKLDATERDTLVRMGAKPHPHPNLYFGWGVGPIIDSYTLEYKNFNAPAYTRLPGNEEMETDGKWNPITGPPTQPTGFLTNEYIHPLVQHRREALKPALWSQAMNGWERKLSVEKDGSARYWWSKGSLRLPEWCILPNTEAEINYERTWYNAALEMARDVSKVKTTDAVEAAGGKDFLARLDAEIKYQPDLKPPRGNTWKL</sequence>
<dbReference type="Proteomes" id="UP000801428">
    <property type="component" value="Unassembled WGS sequence"/>
</dbReference>
<evidence type="ECO:0000313" key="2">
    <source>
        <dbReference type="EMBL" id="KAF3001504.1"/>
    </source>
</evidence>
<dbReference type="InterPro" id="IPR018712">
    <property type="entry name" value="Tle1-like_cat"/>
</dbReference>
<dbReference type="EMBL" id="SWKU01000013">
    <property type="protein sequence ID" value="KAF3001504.1"/>
    <property type="molecule type" value="Genomic_DNA"/>
</dbReference>
<dbReference type="AlphaFoldDB" id="A0A9P4TD04"/>
<feature type="domain" description="T6SS Phospholipase effector Tle1-like catalytic" evidence="1">
    <location>
        <begin position="18"/>
        <end position="270"/>
    </location>
</feature>
<comment type="caution">
    <text evidence="2">The sequence shown here is derived from an EMBL/GenBank/DDBJ whole genome shotgun (WGS) entry which is preliminary data.</text>
</comment>
<gene>
    <name evidence="2" type="ORF">E8E13_008984</name>
</gene>
<name>A0A9P4TD04_CURKU</name>
<dbReference type="OrthoDB" id="3057168at2759"/>
<organism evidence="2 3">
    <name type="scientific">Curvularia kusanoi</name>
    <name type="common">Cochliobolus kusanoi</name>
    <dbReference type="NCBI Taxonomy" id="90978"/>
    <lineage>
        <taxon>Eukaryota</taxon>
        <taxon>Fungi</taxon>
        <taxon>Dikarya</taxon>
        <taxon>Ascomycota</taxon>
        <taxon>Pezizomycotina</taxon>
        <taxon>Dothideomycetes</taxon>
        <taxon>Pleosporomycetidae</taxon>
        <taxon>Pleosporales</taxon>
        <taxon>Pleosporineae</taxon>
        <taxon>Pleosporaceae</taxon>
        <taxon>Curvularia</taxon>
    </lineage>
</organism>
<evidence type="ECO:0000313" key="3">
    <source>
        <dbReference type="Proteomes" id="UP000801428"/>
    </source>
</evidence>
<dbReference type="PANTHER" id="PTHR33840:SF16">
    <property type="entry name" value="DUF2235 DOMAIN-CONTAINING PROTEIN"/>
    <property type="match status" value="1"/>
</dbReference>
<accession>A0A9P4TD04</accession>
<dbReference type="PANTHER" id="PTHR33840">
    <property type="match status" value="1"/>
</dbReference>
<keyword evidence="3" id="KW-1185">Reference proteome</keyword>
<proteinExistence type="predicted"/>